<proteinExistence type="predicted"/>
<evidence type="ECO:0000313" key="2">
    <source>
        <dbReference type="Proteomes" id="UP000238206"/>
    </source>
</evidence>
<name>A0A2S8I9L3_BURCE</name>
<dbReference type="InterPro" id="IPR021234">
    <property type="entry name" value="DUF2827"/>
</dbReference>
<dbReference type="Pfam" id="PF10933">
    <property type="entry name" value="DUF2827"/>
    <property type="match status" value="1"/>
</dbReference>
<sequence>MRVGLSIQTYAGQSIWASGLSQQVIFLGRLLRALPMVKDVVLLNSGDPTPIPAEAQAAGIDWPLLHPRDATDRVDVVIEAGGALDVEWLDYVRALGKKVVLMCYGQPYTGLIEPMLFKRDGYFSRPTRCDEVWILPKDREMRAMLETLHRAPVFEVPFVWDPVFVEQRAASIAQAGFPFGYQPADRSEADAAPRALRVAIFEPNTTVLRNCTIPLLIGERAYRDEPDTLENLQVLNSVHIKAHPTFIYLMQSLSLYQRGKIYLDQRHDLVGYMSQFADAVVSHQWQHDQNMLHLDVLYGGYPLIHNSRWLAEVGYYYPESEVGVGARRLRDAAHHHDLHFDHNQRETRAFLARLHPGTSENRAAYAQRLLRVSARAIRGLPC</sequence>
<dbReference type="Proteomes" id="UP000238206">
    <property type="component" value="Unassembled WGS sequence"/>
</dbReference>
<dbReference type="RefSeq" id="WP_105393156.1">
    <property type="nucleotide sequence ID" value="NZ_PUIQ01000058.1"/>
</dbReference>
<evidence type="ECO:0000313" key="1">
    <source>
        <dbReference type="EMBL" id="PQP11428.1"/>
    </source>
</evidence>
<dbReference type="EMBL" id="PUIQ01000058">
    <property type="protein sequence ID" value="PQP11428.1"/>
    <property type="molecule type" value="Genomic_DNA"/>
</dbReference>
<accession>A0A2S8I9L3</accession>
<gene>
    <name evidence="1" type="ORF">C5615_32200</name>
</gene>
<dbReference type="AlphaFoldDB" id="A0A2S8I9L3"/>
<organism evidence="1 2">
    <name type="scientific">Burkholderia cepacia</name>
    <name type="common">Pseudomonas cepacia</name>
    <dbReference type="NCBI Taxonomy" id="292"/>
    <lineage>
        <taxon>Bacteria</taxon>
        <taxon>Pseudomonadati</taxon>
        <taxon>Pseudomonadota</taxon>
        <taxon>Betaproteobacteria</taxon>
        <taxon>Burkholderiales</taxon>
        <taxon>Burkholderiaceae</taxon>
        <taxon>Burkholderia</taxon>
        <taxon>Burkholderia cepacia complex</taxon>
    </lineage>
</organism>
<protein>
    <submittedName>
        <fullName evidence="1">DUF2827 domain-containing protein</fullName>
    </submittedName>
</protein>
<reference evidence="1 2" key="1">
    <citation type="submission" date="2018-02" db="EMBL/GenBank/DDBJ databases">
        <title>Draft genome sequencing of Burkholderia cepacia Y14-15.</title>
        <authorList>
            <person name="Zheng B.-X."/>
        </authorList>
    </citation>
    <scope>NUCLEOTIDE SEQUENCE [LARGE SCALE GENOMIC DNA]</scope>
    <source>
        <strain evidence="1 2">Y14-15</strain>
    </source>
</reference>
<comment type="caution">
    <text evidence="1">The sequence shown here is derived from an EMBL/GenBank/DDBJ whole genome shotgun (WGS) entry which is preliminary data.</text>
</comment>